<keyword evidence="3" id="KW-1003">Cell membrane</keyword>
<dbReference type="Proteomes" id="UP001595791">
    <property type="component" value="Unassembled WGS sequence"/>
</dbReference>
<keyword evidence="5" id="KW-0812">Transmembrane</keyword>
<proteinExistence type="inferred from homology"/>
<comment type="similarity">
    <text evidence="2">Belongs to the lipase chaperone family.</text>
</comment>
<protein>
    <recommendedName>
        <fullName evidence="11">Lipase helper protein</fullName>
    </recommendedName>
    <alternativeName>
        <fullName evidence="12">Lipase modulator</fullName>
    </alternativeName>
</protein>
<keyword evidence="10" id="KW-0143">Chaperone</keyword>
<dbReference type="RefSeq" id="WP_378165663.1">
    <property type="nucleotide sequence ID" value="NZ_JBHSBU010000001.1"/>
</dbReference>
<evidence type="ECO:0000256" key="10">
    <source>
        <dbReference type="ARBA" id="ARBA00023186"/>
    </source>
</evidence>
<evidence type="ECO:0000256" key="12">
    <source>
        <dbReference type="ARBA" id="ARBA00031542"/>
    </source>
</evidence>
<evidence type="ECO:0000256" key="11">
    <source>
        <dbReference type="ARBA" id="ARBA00030948"/>
    </source>
</evidence>
<feature type="region of interest" description="Disordered" evidence="13">
    <location>
        <begin position="37"/>
        <end position="69"/>
    </location>
</feature>
<name>A0ABV8MU53_9NEIS</name>
<evidence type="ECO:0000256" key="8">
    <source>
        <dbReference type="ARBA" id="ARBA00023098"/>
    </source>
</evidence>
<evidence type="ECO:0000256" key="3">
    <source>
        <dbReference type="ARBA" id="ARBA00022475"/>
    </source>
</evidence>
<dbReference type="SUPFAM" id="SSF158855">
    <property type="entry name" value="Lipase chaperone-like"/>
    <property type="match status" value="1"/>
</dbReference>
<evidence type="ECO:0000256" key="13">
    <source>
        <dbReference type="SAM" id="MobiDB-lite"/>
    </source>
</evidence>
<reference evidence="15" key="1">
    <citation type="journal article" date="2019" name="Int. J. Syst. Evol. Microbiol.">
        <title>The Global Catalogue of Microorganisms (GCM) 10K type strain sequencing project: providing services to taxonomists for standard genome sequencing and annotation.</title>
        <authorList>
            <consortium name="The Broad Institute Genomics Platform"/>
            <consortium name="The Broad Institute Genome Sequencing Center for Infectious Disease"/>
            <person name="Wu L."/>
            <person name="Ma J."/>
        </authorList>
    </citation>
    <scope>NUCLEOTIDE SEQUENCE [LARGE SCALE GENOMIC DNA]</scope>
    <source>
        <strain evidence="15">LMG 29894</strain>
    </source>
</reference>
<keyword evidence="8" id="KW-0443">Lipid metabolism</keyword>
<keyword evidence="7" id="KW-1133">Transmembrane helix</keyword>
<evidence type="ECO:0000256" key="4">
    <source>
        <dbReference type="ARBA" id="ARBA00022519"/>
    </source>
</evidence>
<dbReference type="EMBL" id="JBHSBU010000001">
    <property type="protein sequence ID" value="MFC4160628.1"/>
    <property type="molecule type" value="Genomic_DNA"/>
</dbReference>
<accession>A0ABV8MU53</accession>
<evidence type="ECO:0000256" key="9">
    <source>
        <dbReference type="ARBA" id="ARBA00023136"/>
    </source>
</evidence>
<comment type="caution">
    <text evidence="14">The sequence shown here is derived from an EMBL/GenBank/DDBJ whole genome shotgun (WGS) entry which is preliminary data.</text>
</comment>
<dbReference type="InterPro" id="IPR004961">
    <property type="entry name" value="Lipase_chaperone"/>
</dbReference>
<sequence>MRRLVLITGATALTLLLGWWRGGDPVAATVAGRVAPPPATAAEPKAAAPAKTAPQRAESTASAPPAPSVATVVQDDGVNWADPAQRHALLREAGLGRRSLLSLLTEARLRCGGRCPGFPESELAGLPEAMRRLLQRALAARPEIERQVAELRLSTVLPLRERFALVKTARREHFGDEIARTLYGEEEAQLAFRLALADFARQEAASLPFEVRLARLEALRREHYGGYFDYLDAGESRWERLRQAETVALAGVSGEERTALLQTLRQVFLGDEEARQLAAQDAFDAAAASRAAAYRQARTALSKEIAQRGDPARDPQLAAERDSRLQALRQRWFGNPG</sequence>
<keyword evidence="6" id="KW-0442">Lipid degradation</keyword>
<keyword evidence="9" id="KW-0472">Membrane</keyword>
<dbReference type="Pfam" id="PF03280">
    <property type="entry name" value="Lipase_chap"/>
    <property type="match status" value="1"/>
</dbReference>
<keyword evidence="15" id="KW-1185">Reference proteome</keyword>
<keyword evidence="4" id="KW-0997">Cell inner membrane</keyword>
<gene>
    <name evidence="14" type="ORF">ACFOW7_14910</name>
</gene>
<evidence type="ECO:0000256" key="7">
    <source>
        <dbReference type="ARBA" id="ARBA00022989"/>
    </source>
</evidence>
<evidence type="ECO:0000313" key="15">
    <source>
        <dbReference type="Proteomes" id="UP001595791"/>
    </source>
</evidence>
<evidence type="ECO:0000256" key="5">
    <source>
        <dbReference type="ARBA" id="ARBA00022692"/>
    </source>
</evidence>
<evidence type="ECO:0000256" key="1">
    <source>
        <dbReference type="ARBA" id="ARBA00004383"/>
    </source>
</evidence>
<organism evidence="14 15">
    <name type="scientific">Chitinimonas lacunae</name>
    <dbReference type="NCBI Taxonomy" id="1963018"/>
    <lineage>
        <taxon>Bacteria</taxon>
        <taxon>Pseudomonadati</taxon>
        <taxon>Pseudomonadota</taxon>
        <taxon>Betaproteobacteria</taxon>
        <taxon>Neisseriales</taxon>
        <taxon>Chitinibacteraceae</taxon>
        <taxon>Chitinimonas</taxon>
    </lineage>
</organism>
<evidence type="ECO:0000256" key="6">
    <source>
        <dbReference type="ARBA" id="ARBA00022963"/>
    </source>
</evidence>
<evidence type="ECO:0000256" key="2">
    <source>
        <dbReference type="ARBA" id="ARBA00010358"/>
    </source>
</evidence>
<evidence type="ECO:0000313" key="14">
    <source>
        <dbReference type="EMBL" id="MFC4160628.1"/>
    </source>
</evidence>
<feature type="compositionally biased region" description="Low complexity" evidence="13">
    <location>
        <begin position="40"/>
        <end position="69"/>
    </location>
</feature>
<comment type="subcellular location">
    <subcellularLocation>
        <location evidence="1">Cell inner membrane</location>
        <topology evidence="1">Single-pass membrane protein</topology>
        <orientation evidence="1">Periplasmic side</orientation>
    </subcellularLocation>
</comment>